<gene>
    <name evidence="3" type="ORF">J7W16_01795</name>
</gene>
<feature type="transmembrane region" description="Helical" evidence="1">
    <location>
        <begin position="6"/>
        <end position="24"/>
    </location>
</feature>
<feature type="domain" description="Restriction endonuclease type IV Mrr" evidence="2">
    <location>
        <begin position="40"/>
        <end position="152"/>
    </location>
</feature>
<sequence>MFDYIPGWLYLLTAIIIILILFTFRKKKRYDIRKITIKDIDQMTGHEFEYYLFVLLTALGFEETYLTKKSRDFGADLIFVDNDHRKFVVQAKRLTEKMGLVAVQEVYAAKAYYDADEAIIITSTEQVSEPCRKLACATNVKIVKRQELMQLIKALKQNDGEEAQFIISNSNEEISYTSTDSIEDLDQRRGMIQAGDYFIKL</sequence>
<dbReference type="RefSeq" id="WP_210595214.1">
    <property type="nucleotide sequence ID" value="NZ_JAGKSQ010000001.1"/>
</dbReference>
<dbReference type="InterPro" id="IPR007560">
    <property type="entry name" value="Restrct_endonuc_IV_Mrr"/>
</dbReference>
<keyword evidence="1" id="KW-1133">Transmembrane helix</keyword>
<name>A0A940WTD5_9BACI</name>
<keyword evidence="1" id="KW-0812">Transmembrane</keyword>
<dbReference type="GO" id="GO:0009307">
    <property type="term" value="P:DNA restriction-modification system"/>
    <property type="evidence" value="ECO:0007669"/>
    <property type="project" value="InterPro"/>
</dbReference>
<reference evidence="3" key="1">
    <citation type="submission" date="2021-03" db="EMBL/GenBank/DDBJ databases">
        <title>Bacillus suaedae sp. nov., isolated from Suaeda aralocaspica.</title>
        <authorList>
            <person name="Lei R.F.R."/>
        </authorList>
    </citation>
    <scope>NUCLEOTIDE SEQUENCE</scope>
    <source>
        <strain evidence="3">YZJH907-2</strain>
    </source>
</reference>
<dbReference type="Proteomes" id="UP000678228">
    <property type="component" value="Unassembled WGS sequence"/>
</dbReference>
<keyword evidence="1" id="KW-0472">Membrane</keyword>
<dbReference type="InterPro" id="IPR011335">
    <property type="entry name" value="Restrct_endonuc-II-like"/>
</dbReference>
<proteinExistence type="predicted"/>
<comment type="caution">
    <text evidence="3">The sequence shown here is derived from an EMBL/GenBank/DDBJ whole genome shotgun (WGS) entry which is preliminary data.</text>
</comment>
<keyword evidence="3" id="KW-0378">Hydrolase</keyword>
<dbReference type="Gene3D" id="3.40.1350.10">
    <property type="match status" value="1"/>
</dbReference>
<organism evidence="3 4">
    <name type="scientific">Halalkalibacter suaedae</name>
    <dbReference type="NCBI Taxonomy" id="2822140"/>
    <lineage>
        <taxon>Bacteria</taxon>
        <taxon>Bacillati</taxon>
        <taxon>Bacillota</taxon>
        <taxon>Bacilli</taxon>
        <taxon>Bacillales</taxon>
        <taxon>Bacillaceae</taxon>
        <taxon>Halalkalibacter</taxon>
    </lineage>
</organism>
<keyword evidence="4" id="KW-1185">Reference proteome</keyword>
<dbReference type="EMBL" id="JAGKSQ010000001">
    <property type="protein sequence ID" value="MBP3949848.1"/>
    <property type="molecule type" value="Genomic_DNA"/>
</dbReference>
<protein>
    <submittedName>
        <fullName evidence="3">Restriction endonuclease</fullName>
    </submittedName>
</protein>
<dbReference type="GO" id="GO:0003677">
    <property type="term" value="F:DNA binding"/>
    <property type="evidence" value="ECO:0007669"/>
    <property type="project" value="InterPro"/>
</dbReference>
<evidence type="ECO:0000313" key="4">
    <source>
        <dbReference type="Proteomes" id="UP000678228"/>
    </source>
</evidence>
<evidence type="ECO:0000313" key="3">
    <source>
        <dbReference type="EMBL" id="MBP3949848.1"/>
    </source>
</evidence>
<evidence type="ECO:0000259" key="2">
    <source>
        <dbReference type="Pfam" id="PF04471"/>
    </source>
</evidence>
<dbReference type="InterPro" id="IPR011856">
    <property type="entry name" value="tRNA_endonuc-like_dom_sf"/>
</dbReference>
<dbReference type="PANTHER" id="PTHR30015">
    <property type="entry name" value="MRR RESTRICTION SYSTEM PROTEIN"/>
    <property type="match status" value="1"/>
</dbReference>
<dbReference type="Pfam" id="PF04471">
    <property type="entry name" value="Mrr_cat"/>
    <property type="match status" value="1"/>
</dbReference>
<dbReference type="GO" id="GO:0015666">
    <property type="term" value="F:restriction endodeoxyribonuclease activity"/>
    <property type="evidence" value="ECO:0007669"/>
    <property type="project" value="TreeGrafter"/>
</dbReference>
<keyword evidence="3" id="KW-0255">Endonuclease</keyword>
<evidence type="ECO:0000256" key="1">
    <source>
        <dbReference type="SAM" id="Phobius"/>
    </source>
</evidence>
<dbReference type="AlphaFoldDB" id="A0A940WTD5"/>
<keyword evidence="3" id="KW-0540">Nuclease</keyword>
<dbReference type="SUPFAM" id="SSF52980">
    <property type="entry name" value="Restriction endonuclease-like"/>
    <property type="match status" value="1"/>
</dbReference>
<dbReference type="PANTHER" id="PTHR30015:SF6">
    <property type="entry name" value="SLL1429 PROTEIN"/>
    <property type="match status" value="1"/>
</dbReference>
<accession>A0A940WTD5</accession>
<dbReference type="InterPro" id="IPR052906">
    <property type="entry name" value="Type_IV_Methyl-Rstrct_Enzyme"/>
</dbReference>